<protein>
    <submittedName>
        <fullName evidence="1">Uncharacterized protein</fullName>
    </submittedName>
</protein>
<dbReference type="Proteomes" id="UP001367508">
    <property type="component" value="Unassembled WGS sequence"/>
</dbReference>
<organism evidence="1 2">
    <name type="scientific">Canavalia gladiata</name>
    <name type="common">Sword bean</name>
    <name type="synonym">Dolichos gladiatus</name>
    <dbReference type="NCBI Taxonomy" id="3824"/>
    <lineage>
        <taxon>Eukaryota</taxon>
        <taxon>Viridiplantae</taxon>
        <taxon>Streptophyta</taxon>
        <taxon>Embryophyta</taxon>
        <taxon>Tracheophyta</taxon>
        <taxon>Spermatophyta</taxon>
        <taxon>Magnoliopsida</taxon>
        <taxon>eudicotyledons</taxon>
        <taxon>Gunneridae</taxon>
        <taxon>Pentapetalae</taxon>
        <taxon>rosids</taxon>
        <taxon>fabids</taxon>
        <taxon>Fabales</taxon>
        <taxon>Fabaceae</taxon>
        <taxon>Papilionoideae</taxon>
        <taxon>50 kb inversion clade</taxon>
        <taxon>NPAAA clade</taxon>
        <taxon>indigoferoid/millettioid clade</taxon>
        <taxon>Phaseoleae</taxon>
        <taxon>Canavalia</taxon>
    </lineage>
</organism>
<keyword evidence="2" id="KW-1185">Reference proteome</keyword>
<name>A0AAN9KD88_CANGL</name>
<sequence length="85" mass="9492">MAFVEEALLPLEMDLNPKCESCKSQILMQCDTKRDWPNTPSTAGLTRNKCVFHPRGPMDSGEGTLGLNKRGKELGILGEIENGWW</sequence>
<gene>
    <name evidence="1" type="ORF">VNO77_39194</name>
</gene>
<accession>A0AAN9KD88</accession>
<evidence type="ECO:0000313" key="2">
    <source>
        <dbReference type="Proteomes" id="UP001367508"/>
    </source>
</evidence>
<reference evidence="1 2" key="1">
    <citation type="submission" date="2024-01" db="EMBL/GenBank/DDBJ databases">
        <title>The genomes of 5 underutilized Papilionoideae crops provide insights into root nodulation and disease resistanc.</title>
        <authorList>
            <person name="Jiang F."/>
        </authorList>
    </citation>
    <scope>NUCLEOTIDE SEQUENCE [LARGE SCALE GENOMIC DNA]</scope>
    <source>
        <strain evidence="1">LVBAO_FW01</strain>
        <tissue evidence="1">Leaves</tissue>
    </source>
</reference>
<evidence type="ECO:0000313" key="1">
    <source>
        <dbReference type="EMBL" id="KAK7313987.1"/>
    </source>
</evidence>
<dbReference type="AlphaFoldDB" id="A0AAN9KD88"/>
<dbReference type="EMBL" id="JAYMYQ010000009">
    <property type="protein sequence ID" value="KAK7313987.1"/>
    <property type="molecule type" value="Genomic_DNA"/>
</dbReference>
<comment type="caution">
    <text evidence="1">The sequence shown here is derived from an EMBL/GenBank/DDBJ whole genome shotgun (WGS) entry which is preliminary data.</text>
</comment>
<proteinExistence type="predicted"/>